<reference evidence="2 3" key="1">
    <citation type="submission" date="2017-05" db="EMBL/GenBank/DDBJ databases">
        <title>The draft genome of the hyperthermophilic archaeon 'Pyrodictium delaneyi strain Hulk', an iron and nitrate reducer, reveals the capacity for sulfate reduction.</title>
        <authorList>
            <person name="Demey L.M."/>
            <person name="Miller C."/>
            <person name="Manzella M."/>
            <person name="Reguera G."/>
            <person name="Kashefi K."/>
        </authorList>
    </citation>
    <scope>NUCLEOTIDE SEQUENCE [LARGE SCALE GENOMIC DNA]</scope>
    <source>
        <strain evidence="2 3">Hulk</strain>
    </source>
</reference>
<accession>A0A211YLG9</accession>
<comment type="caution">
    <text evidence="2">The sequence shown here is derived from an EMBL/GenBank/DDBJ whole genome shotgun (WGS) entry which is preliminary data.</text>
</comment>
<evidence type="ECO:0000259" key="1">
    <source>
        <dbReference type="SMART" id="SM00933"/>
    </source>
</evidence>
<protein>
    <recommendedName>
        <fullName evidence="1">NurA domain-containing protein</fullName>
    </recommendedName>
</protein>
<feature type="domain" description="NurA" evidence="1">
    <location>
        <begin position="65"/>
        <end position="416"/>
    </location>
</feature>
<gene>
    <name evidence="2" type="ORF">Pdsh_08320</name>
</gene>
<dbReference type="EMBL" id="NCQP01000007">
    <property type="protein sequence ID" value="OWJ53888.1"/>
    <property type="molecule type" value="Genomic_DNA"/>
</dbReference>
<dbReference type="SMART" id="SM00933">
    <property type="entry name" value="NurA"/>
    <property type="match status" value="1"/>
</dbReference>
<name>A0A211YLG9_9CREN</name>
<dbReference type="Pfam" id="PF09376">
    <property type="entry name" value="NurA"/>
    <property type="match status" value="1"/>
</dbReference>
<keyword evidence="3" id="KW-1185">Reference proteome</keyword>
<dbReference type="Proteomes" id="UP000196694">
    <property type="component" value="Unassembled WGS sequence"/>
</dbReference>
<proteinExistence type="predicted"/>
<organism evidence="2 3">
    <name type="scientific">Pyrodictium delaneyi</name>
    <dbReference type="NCBI Taxonomy" id="1273541"/>
    <lineage>
        <taxon>Archaea</taxon>
        <taxon>Thermoproteota</taxon>
        <taxon>Thermoprotei</taxon>
        <taxon>Desulfurococcales</taxon>
        <taxon>Pyrodictiaceae</taxon>
        <taxon>Pyrodictium</taxon>
    </lineage>
</organism>
<evidence type="ECO:0000313" key="2">
    <source>
        <dbReference type="EMBL" id="OWJ53888.1"/>
    </source>
</evidence>
<dbReference type="AlphaFoldDB" id="A0A211YLG9"/>
<dbReference type="InterPro" id="IPR018977">
    <property type="entry name" value="NurA_domain"/>
</dbReference>
<evidence type="ECO:0000313" key="3">
    <source>
        <dbReference type="Proteomes" id="UP000196694"/>
    </source>
</evidence>
<sequence>MTVLLSELGLQAVPRLAGDWFIDLFTGEAEKLIESLRGRTTARQGLGAPPAYWWIPGLPEPHSSGVVAAVDGGGGLEPLGGFGAVYIARAYGYVEGGEPERGLELRFYPVRELRVLDALRSWLEHRVAVRLVYRLPPGSVLLMDGSLWATVTAGLTAVAKLASRGVQSLGWVYAALLSSYMLAEVSELVRSARERGITIAYVSKDHGLRALKEKVLLEAVAERVRALQPLVSRALDYYPLALREQLLEARRLVPSELRGIFDAALDMSYRDTGFIQDTTGPGPGYSWLLRLPLPQRLSQVISRGGLKGLVERAAAKAEALLAEEPEAEEFRSLAERLPRLLDELPGSRMLYVRLNSSDHPLLVELPGEPGCYYSPGRVLEEPGSIIEEVVATLRRGYAGPEYYNIPLIAAHMNATLSSSQLTSYMRLLEQLAAARGLQLRLARRSLIGRNLPRRRRRLL</sequence>